<dbReference type="AlphaFoldDB" id="A0A833RW94"/>
<accession>A0A833RW94</accession>
<dbReference type="Gene3D" id="4.10.60.10">
    <property type="entry name" value="Zinc finger, CCHC-type"/>
    <property type="match status" value="1"/>
</dbReference>
<dbReference type="Proteomes" id="UP000623129">
    <property type="component" value="Unassembled WGS sequence"/>
</dbReference>
<protein>
    <recommendedName>
        <fullName evidence="4">CCHC-type domain-containing protein</fullName>
    </recommendedName>
</protein>
<feature type="compositionally biased region" description="Low complexity" evidence="1">
    <location>
        <begin position="24"/>
        <end position="36"/>
    </location>
</feature>
<proteinExistence type="predicted"/>
<evidence type="ECO:0000313" key="2">
    <source>
        <dbReference type="EMBL" id="KAF3341753.1"/>
    </source>
</evidence>
<keyword evidence="3" id="KW-1185">Reference proteome</keyword>
<dbReference type="EMBL" id="SWLB01000001">
    <property type="protein sequence ID" value="KAF3341753.1"/>
    <property type="molecule type" value="Genomic_DNA"/>
</dbReference>
<evidence type="ECO:0000313" key="3">
    <source>
        <dbReference type="Proteomes" id="UP000623129"/>
    </source>
</evidence>
<feature type="compositionally biased region" description="Polar residues" evidence="1">
    <location>
        <begin position="13"/>
        <end position="23"/>
    </location>
</feature>
<evidence type="ECO:0000256" key="1">
    <source>
        <dbReference type="SAM" id="MobiDB-lite"/>
    </source>
</evidence>
<gene>
    <name evidence="2" type="ORF">FCM35_KLT00391</name>
</gene>
<comment type="caution">
    <text evidence="2">The sequence shown here is derived from an EMBL/GenBank/DDBJ whole genome shotgun (WGS) entry which is preliminary data.</text>
</comment>
<feature type="region of interest" description="Disordered" evidence="1">
    <location>
        <begin position="428"/>
        <end position="450"/>
    </location>
</feature>
<feature type="region of interest" description="Disordered" evidence="1">
    <location>
        <begin position="698"/>
        <end position="743"/>
    </location>
</feature>
<feature type="region of interest" description="Disordered" evidence="1">
    <location>
        <begin position="1"/>
        <end position="63"/>
    </location>
</feature>
<feature type="compositionally biased region" description="Basic and acidic residues" evidence="1">
    <location>
        <begin position="371"/>
        <end position="383"/>
    </location>
</feature>
<organism evidence="2 3">
    <name type="scientific">Carex littledalei</name>
    <dbReference type="NCBI Taxonomy" id="544730"/>
    <lineage>
        <taxon>Eukaryota</taxon>
        <taxon>Viridiplantae</taxon>
        <taxon>Streptophyta</taxon>
        <taxon>Embryophyta</taxon>
        <taxon>Tracheophyta</taxon>
        <taxon>Spermatophyta</taxon>
        <taxon>Magnoliopsida</taxon>
        <taxon>Liliopsida</taxon>
        <taxon>Poales</taxon>
        <taxon>Cyperaceae</taxon>
        <taxon>Cyperoideae</taxon>
        <taxon>Cariceae</taxon>
        <taxon>Carex</taxon>
        <taxon>Carex subgen. Euthyceras</taxon>
    </lineage>
</organism>
<evidence type="ECO:0008006" key="4">
    <source>
        <dbReference type="Google" id="ProtNLM"/>
    </source>
</evidence>
<feature type="compositionally biased region" description="Pro residues" evidence="1">
    <location>
        <begin position="54"/>
        <end position="63"/>
    </location>
</feature>
<name>A0A833RW94_9POAL</name>
<feature type="compositionally biased region" description="Acidic residues" evidence="1">
    <location>
        <begin position="732"/>
        <end position="743"/>
    </location>
</feature>
<feature type="region of interest" description="Disordered" evidence="1">
    <location>
        <begin position="354"/>
        <end position="383"/>
    </location>
</feature>
<feature type="region of interest" description="Disordered" evidence="1">
    <location>
        <begin position="628"/>
        <end position="654"/>
    </location>
</feature>
<sequence>MPYLTKPTYAQAVASNPSTGRPLTTQPTSQTGRSSPTSPPTSPKSPTYYLSPHSPTPLRFPPSPKFGEWKGRCFRCCRMGHTKAVCRNPPKCGRCWRNGHTGNRCKVAHTKQSPAPTVEPTGMRLPEKTEPGFRDLLMANRPLNPPPMPPNRQADLKVYVDRDQEYYQEVQRLQQAVVVHTEGLAINFELSVDKVAEWVTQTKVIDAKEVSIAVISQRRFLIIMPEGVAPETLIEAIPYDIWDLGLSFQLWDPTEDAITKLVPQFRVIVDIHGIPPPLYREKEAINLVNSFGLYLGSIAQRKPEDISCWTVVAATAKLEDIPRGSTMIVGGWEYPVQFKPVNWMRGPIYTENDFPAPPPKFTKPPKLQLKQRPDPPRAYRGNDDCEEEDRVYMSRKVLRELFRDVNPENIPEELREIIVGQRPDQPWPAGGANGQDAAQGATWQEGTDDQQHGLDLQPIQSRLKSIICVPQRIRDRSPMGQVQAVPSSHENQMGENVEIEVELPNREAEARGGRDMGLDETGGLGISCGDSQAPNQPTVTRMATLQITTTQETVTIDRTPTPRQLEGMNDLFKEKDTQPFSPKTLRSAPLQQQGEHLMSTTPVRLLTRKEVQLAETLQSVRDTVKLKRKFKNTRMERDGPGGPSNISDGPKTKVQLGEDGLYQVQITYSHSLDLATATGVSQELMGRLIEEDNIARAVQENADPKLHHSDQQSSEEDDSQDINWGDHSSPDTDGDSGTDEEEV</sequence>
<reference evidence="2" key="1">
    <citation type="submission" date="2020-01" db="EMBL/GenBank/DDBJ databases">
        <title>Genome sequence of Kobresia littledalei, the first chromosome-level genome in the family Cyperaceae.</title>
        <authorList>
            <person name="Qu G."/>
        </authorList>
    </citation>
    <scope>NUCLEOTIDE SEQUENCE</scope>
    <source>
        <strain evidence="2">C.B.Clarke</strain>
        <tissue evidence="2">Leaf</tissue>
    </source>
</reference>